<dbReference type="Proteomes" id="UP000018922">
    <property type="component" value="Chromosome I"/>
</dbReference>
<dbReference type="GO" id="GO:0009882">
    <property type="term" value="F:blue light photoreceptor activity"/>
    <property type="evidence" value="ECO:0007669"/>
    <property type="project" value="InterPro"/>
</dbReference>
<organism evidence="3 4">
    <name type="scientific">Magnetospirillum gryphiswaldense (strain DSM 6361 / JCM 21280 / NBRC 15271 / MSR-1)</name>
    <dbReference type="NCBI Taxonomy" id="431944"/>
    <lineage>
        <taxon>Bacteria</taxon>
        <taxon>Pseudomonadati</taxon>
        <taxon>Pseudomonadota</taxon>
        <taxon>Alphaproteobacteria</taxon>
        <taxon>Rhodospirillales</taxon>
        <taxon>Rhodospirillaceae</taxon>
        <taxon>Magnetospirillum</taxon>
    </lineage>
</organism>
<gene>
    <name evidence="3" type="ordered locus">MGMSRv2__1477</name>
</gene>
<dbReference type="Pfam" id="PF04940">
    <property type="entry name" value="BLUF"/>
    <property type="match status" value="1"/>
</dbReference>
<dbReference type="InterPro" id="IPR007024">
    <property type="entry name" value="BLUF_domain"/>
</dbReference>
<dbReference type="EMBL" id="HG794546">
    <property type="protein sequence ID" value="CDK98692.1"/>
    <property type="molecule type" value="Genomic_DNA"/>
</dbReference>
<evidence type="ECO:0000259" key="2">
    <source>
        <dbReference type="PROSITE" id="PS50925"/>
    </source>
</evidence>
<dbReference type="PROSITE" id="PS50925">
    <property type="entry name" value="BLUF"/>
    <property type="match status" value="1"/>
</dbReference>
<dbReference type="AlphaFoldDB" id="V6EZV4"/>
<dbReference type="eggNOG" id="COG3431">
    <property type="taxonomic scope" value="Bacteria"/>
</dbReference>
<feature type="domain" description="BLUF" evidence="2">
    <location>
        <begin position="1"/>
        <end position="92"/>
    </location>
</feature>
<dbReference type="InterPro" id="IPR036046">
    <property type="entry name" value="Acylphosphatase-like_dom_sf"/>
</dbReference>
<dbReference type="HOGENOM" id="CLU_1314179_0_0_5"/>
<dbReference type="SMART" id="SM01034">
    <property type="entry name" value="BLUF"/>
    <property type="match status" value="1"/>
</dbReference>
<name>V6EZV4_MAGGM</name>
<keyword evidence="1" id="KW-0175">Coiled coil</keyword>
<evidence type="ECO:0000313" key="3">
    <source>
        <dbReference type="EMBL" id="CDK98692.1"/>
    </source>
</evidence>
<protein>
    <recommendedName>
        <fullName evidence="2">BLUF domain-containing protein</fullName>
    </recommendedName>
</protein>
<dbReference type="SUPFAM" id="SSF54975">
    <property type="entry name" value="Acylphosphatase/BLUF domain-like"/>
    <property type="match status" value="1"/>
</dbReference>
<evidence type="ECO:0000256" key="1">
    <source>
        <dbReference type="SAM" id="Coils"/>
    </source>
</evidence>
<dbReference type="KEGG" id="mgy:MGMSRv2__1477"/>
<keyword evidence="4" id="KW-1185">Reference proteome</keyword>
<evidence type="ECO:0000313" key="4">
    <source>
        <dbReference type="Proteomes" id="UP000018922"/>
    </source>
</evidence>
<feature type="coiled-coil region" evidence="1">
    <location>
        <begin position="9"/>
        <end position="36"/>
    </location>
</feature>
<accession>V6EZV4</accession>
<sequence length="209" mass="23310">MIQIIYASAEAKRMTNSELTELLEKAREKNEQLNITGFLLYDDSSFLQVLEGPDAAVEAVMGAIMRDDRHTNIRLLSQKQIAEREFGEWAMAFAVPEGDAPSCDGFLDYAATSEEFSLEGSEVSQILSLFQQGLLRQSDHSEEKASHFTVTVGSPQSAYVQGQKAKFLMDFGRALALTVPDVQIGVNVGRDPIHFNLRRDMEKGEIELF</sequence>
<dbReference type="GO" id="GO:0071949">
    <property type="term" value="F:FAD binding"/>
    <property type="evidence" value="ECO:0007669"/>
    <property type="project" value="InterPro"/>
</dbReference>
<dbReference type="STRING" id="1430440.MGMSRv2__1477"/>
<reference evidence="3 4" key="1">
    <citation type="journal article" date="2014" name="Genome Announc.">
        <title>Complete genome sequence of Magnetospirillum gryphiswaldense MSR-1.</title>
        <authorList>
            <person name="Wang X."/>
            <person name="Wang Q."/>
            <person name="Zhang W."/>
            <person name="Wang Y."/>
            <person name="Li L."/>
            <person name="Wen T."/>
            <person name="Zhang T."/>
            <person name="Zhang Y."/>
            <person name="Xu J."/>
            <person name="Hu J."/>
            <person name="Li S."/>
            <person name="Liu L."/>
            <person name="Liu J."/>
            <person name="Jiang W."/>
            <person name="Tian J."/>
            <person name="Li Y."/>
            <person name="Schuler D."/>
            <person name="Wang L."/>
            <person name="Li J."/>
        </authorList>
    </citation>
    <scope>NUCLEOTIDE SEQUENCE [LARGE SCALE GENOMIC DNA]</scope>
    <source>
        <strain evidence="4">DSM 6361 / JCM 21280 / NBRC 15271 / MSR-1</strain>
    </source>
</reference>
<dbReference type="Gene3D" id="3.30.70.100">
    <property type="match status" value="1"/>
</dbReference>
<proteinExistence type="predicted"/>